<dbReference type="PANTHER" id="PTHR35006:SF2">
    <property type="entry name" value="GLYOXALASE FAMILY PROTEIN (AFU_ORTHOLOGUE AFUA_5G14830)"/>
    <property type="match status" value="1"/>
</dbReference>
<reference evidence="2 3" key="1">
    <citation type="journal article" date="2010" name="J. Bacteriol.">
        <title>The genome of the amoeba symbiont 'Candidatus Amoebophilus asiaticus' reveals common mechanisms for host cell interaction among amoeba-associated bacteria.</title>
        <authorList>
            <person name="Schmitz-Esser S."/>
            <person name="Tischler P."/>
            <person name="Arnold R."/>
            <person name="Montanaro J."/>
            <person name="Wagner M."/>
            <person name="Rattei T."/>
            <person name="Horn M."/>
        </authorList>
    </citation>
    <scope>NUCLEOTIDE SEQUENCE [LARGE SCALE GENOMIC DNA]</scope>
    <source>
        <strain evidence="2 3">5a2</strain>
    </source>
</reference>
<dbReference type="PROSITE" id="PS51819">
    <property type="entry name" value="VOC"/>
    <property type="match status" value="1"/>
</dbReference>
<dbReference type="InterPro" id="IPR004360">
    <property type="entry name" value="Glyas_Fos-R_dOase_dom"/>
</dbReference>
<dbReference type="OrthoDB" id="9789012at2"/>
<accession>B3EST9</accession>
<dbReference type="Proteomes" id="UP000001227">
    <property type="component" value="Chromosome"/>
</dbReference>
<dbReference type="RefSeq" id="WP_012473058.1">
    <property type="nucleotide sequence ID" value="NC_010830.1"/>
</dbReference>
<dbReference type="InterPro" id="IPR037523">
    <property type="entry name" value="VOC_core"/>
</dbReference>
<evidence type="ECO:0000313" key="2">
    <source>
        <dbReference type="EMBL" id="ACE06291.1"/>
    </source>
</evidence>
<dbReference type="STRING" id="452471.Aasi_0926"/>
<dbReference type="EMBL" id="CP001102">
    <property type="protein sequence ID" value="ACE06291.1"/>
    <property type="molecule type" value="Genomic_DNA"/>
</dbReference>
<name>B3EST9_AMOA5</name>
<gene>
    <name evidence="2" type="ordered locus">Aasi_0926</name>
</gene>
<dbReference type="InterPro" id="IPR029068">
    <property type="entry name" value="Glyas_Bleomycin-R_OHBP_Dase"/>
</dbReference>
<dbReference type="PANTHER" id="PTHR35006">
    <property type="entry name" value="GLYOXALASE FAMILY PROTEIN (AFU_ORTHOLOGUE AFUA_5G14830)"/>
    <property type="match status" value="1"/>
</dbReference>
<dbReference type="eggNOG" id="COG0346">
    <property type="taxonomic scope" value="Bacteria"/>
</dbReference>
<sequence length="136" mass="15546">MIDHITFAVNNFSESLKFYDETMHILGIERLKIIEDEESQMAGYGQAGKCHFGIFQDRKPNEQELVGKARGFHLAFTAPNVNSIHEWHQKCLELGSMDNGAPGPRPHFNPGYYAAFIIDPNGWRIEAMLRTYMSKI</sequence>
<dbReference type="KEGG" id="aas:Aasi_0926"/>
<protein>
    <recommendedName>
        <fullName evidence="1">VOC domain-containing protein</fullName>
    </recommendedName>
</protein>
<keyword evidence="3" id="KW-1185">Reference proteome</keyword>
<feature type="domain" description="VOC" evidence="1">
    <location>
        <begin position="1"/>
        <end position="130"/>
    </location>
</feature>
<proteinExistence type="predicted"/>
<dbReference type="Pfam" id="PF00903">
    <property type="entry name" value="Glyoxalase"/>
    <property type="match status" value="1"/>
</dbReference>
<organism evidence="2 3">
    <name type="scientific">Amoebophilus asiaticus (strain 5a2)</name>
    <dbReference type="NCBI Taxonomy" id="452471"/>
    <lineage>
        <taxon>Bacteria</taxon>
        <taxon>Pseudomonadati</taxon>
        <taxon>Bacteroidota</taxon>
        <taxon>Cytophagia</taxon>
        <taxon>Cytophagales</taxon>
        <taxon>Amoebophilaceae</taxon>
        <taxon>Candidatus Amoebophilus</taxon>
    </lineage>
</organism>
<dbReference type="SUPFAM" id="SSF54593">
    <property type="entry name" value="Glyoxalase/Bleomycin resistance protein/Dihydroxybiphenyl dioxygenase"/>
    <property type="match status" value="1"/>
</dbReference>
<dbReference type="AlphaFoldDB" id="B3EST9"/>
<dbReference type="HOGENOM" id="CLU_046006_6_1_10"/>
<dbReference type="Gene3D" id="3.10.180.10">
    <property type="entry name" value="2,3-Dihydroxybiphenyl 1,2-Dioxygenase, domain 1"/>
    <property type="match status" value="1"/>
</dbReference>
<dbReference type="CDD" id="cd07262">
    <property type="entry name" value="VOC_like"/>
    <property type="match status" value="1"/>
</dbReference>
<evidence type="ECO:0000313" key="3">
    <source>
        <dbReference type="Proteomes" id="UP000001227"/>
    </source>
</evidence>
<evidence type="ECO:0000259" key="1">
    <source>
        <dbReference type="PROSITE" id="PS51819"/>
    </source>
</evidence>